<sequence length="40" mass="4563">MGGEKRAEEAIQNLKFKIQNSNFPDFCTGGFWKKSARQSL</sequence>
<evidence type="ECO:0000313" key="1">
    <source>
        <dbReference type="EMBL" id="AFY87794.1"/>
    </source>
</evidence>
<dbReference type="InParanoid" id="K9U0R6"/>
<name>K9U0R6_CHRTP</name>
<gene>
    <name evidence="1" type="ORF">Chro_2302</name>
</gene>
<dbReference type="Proteomes" id="UP000010384">
    <property type="component" value="Chromosome"/>
</dbReference>
<dbReference type="KEGG" id="cthe:Chro_2302"/>
<protein>
    <submittedName>
        <fullName evidence="1">Uncharacterized protein</fullName>
    </submittedName>
</protein>
<organism evidence="1 2">
    <name type="scientific">Chroococcidiopsis thermalis (strain PCC 7203)</name>
    <dbReference type="NCBI Taxonomy" id="251229"/>
    <lineage>
        <taxon>Bacteria</taxon>
        <taxon>Bacillati</taxon>
        <taxon>Cyanobacteriota</taxon>
        <taxon>Cyanophyceae</taxon>
        <taxon>Chroococcidiopsidales</taxon>
        <taxon>Chroococcidiopsidaceae</taxon>
        <taxon>Chroococcidiopsis</taxon>
    </lineage>
</organism>
<evidence type="ECO:0000313" key="2">
    <source>
        <dbReference type="Proteomes" id="UP000010384"/>
    </source>
</evidence>
<dbReference type="EMBL" id="CP003597">
    <property type="protein sequence ID" value="AFY87794.1"/>
    <property type="molecule type" value="Genomic_DNA"/>
</dbReference>
<reference evidence="1 2" key="1">
    <citation type="submission" date="2012-06" db="EMBL/GenBank/DDBJ databases">
        <title>Finished chromosome of genome of Chroococcidiopsis thermalis PCC 7203.</title>
        <authorList>
            <consortium name="US DOE Joint Genome Institute"/>
            <person name="Gugger M."/>
            <person name="Coursin T."/>
            <person name="Rippka R."/>
            <person name="Tandeau De Marsac N."/>
            <person name="Huntemann M."/>
            <person name="Wei C.-L."/>
            <person name="Han J."/>
            <person name="Detter J.C."/>
            <person name="Han C."/>
            <person name="Tapia R."/>
            <person name="Davenport K."/>
            <person name="Daligault H."/>
            <person name="Erkkila T."/>
            <person name="Gu W."/>
            <person name="Munk A.C.C."/>
            <person name="Teshima H."/>
            <person name="Xu Y."/>
            <person name="Chain P."/>
            <person name="Chen A."/>
            <person name="Krypides N."/>
            <person name="Mavromatis K."/>
            <person name="Markowitz V."/>
            <person name="Szeto E."/>
            <person name="Ivanova N."/>
            <person name="Mikhailova N."/>
            <person name="Ovchinnikova G."/>
            <person name="Pagani I."/>
            <person name="Pati A."/>
            <person name="Goodwin L."/>
            <person name="Peters L."/>
            <person name="Pitluck S."/>
            <person name="Woyke T."/>
            <person name="Kerfeld C."/>
        </authorList>
    </citation>
    <scope>NUCLEOTIDE SEQUENCE [LARGE SCALE GENOMIC DNA]</scope>
    <source>
        <strain evidence="1 2">PCC 7203</strain>
    </source>
</reference>
<dbReference type="AlphaFoldDB" id="K9U0R6"/>
<dbReference type="STRING" id="251229.Chro_2302"/>
<keyword evidence="2" id="KW-1185">Reference proteome</keyword>
<accession>K9U0R6</accession>
<dbReference type="HOGENOM" id="CLU_3287039_0_0_3"/>
<proteinExistence type="predicted"/>